<keyword evidence="7" id="KW-0067">ATP-binding</keyword>
<gene>
    <name evidence="12" type="ORF">ZOSMA_5G01770</name>
</gene>
<name>A0A0K9NWF5_ZOSMR</name>
<dbReference type="Proteomes" id="UP000036987">
    <property type="component" value="Unassembled WGS sequence"/>
</dbReference>
<dbReference type="InterPro" id="IPR041166">
    <property type="entry name" value="Rubredoxin_2"/>
</dbReference>
<evidence type="ECO:0000313" key="12">
    <source>
        <dbReference type="EMBL" id="KMZ60310.1"/>
    </source>
</evidence>
<keyword evidence="6" id="KW-0862">Zinc</keyword>
<evidence type="ECO:0000256" key="3">
    <source>
        <dbReference type="ARBA" id="ARBA00022763"/>
    </source>
</evidence>
<feature type="domain" description="RecA family profile 1" evidence="11">
    <location>
        <begin position="152"/>
        <end position="306"/>
    </location>
</feature>
<keyword evidence="8" id="KW-0346">Stress response</keyword>
<dbReference type="PANTHER" id="PTHR32472">
    <property type="entry name" value="DNA REPAIR PROTEIN RADA"/>
    <property type="match status" value="1"/>
</dbReference>
<dbReference type="GO" id="GO:0008270">
    <property type="term" value="F:zinc ion binding"/>
    <property type="evidence" value="ECO:0007669"/>
    <property type="project" value="UniProtKB-KW"/>
</dbReference>
<dbReference type="CDD" id="cd01121">
    <property type="entry name" value="RadA_SMS_N"/>
    <property type="match status" value="1"/>
</dbReference>
<dbReference type="PRINTS" id="PR01874">
    <property type="entry name" value="DNAREPAIRADA"/>
</dbReference>
<dbReference type="PROSITE" id="PS50162">
    <property type="entry name" value="RECA_2"/>
    <property type="match status" value="1"/>
</dbReference>
<dbReference type="FunFam" id="3.40.50.300:FF:000050">
    <property type="entry name" value="DNA repair protein RadA"/>
    <property type="match status" value="1"/>
</dbReference>
<keyword evidence="10" id="KW-0234">DNA repair</keyword>
<evidence type="ECO:0000256" key="5">
    <source>
        <dbReference type="ARBA" id="ARBA00022801"/>
    </source>
</evidence>
<accession>A0A0K9NWF5</accession>
<dbReference type="GO" id="GO:0005524">
    <property type="term" value="F:ATP binding"/>
    <property type="evidence" value="ECO:0007669"/>
    <property type="project" value="UniProtKB-KW"/>
</dbReference>
<evidence type="ECO:0000256" key="8">
    <source>
        <dbReference type="ARBA" id="ARBA00023016"/>
    </source>
</evidence>
<evidence type="ECO:0000259" key="11">
    <source>
        <dbReference type="PROSITE" id="PS50162"/>
    </source>
</evidence>
<protein>
    <submittedName>
        <fullName evidence="12">DNA repair protein radA-like protein</fullName>
    </submittedName>
</protein>
<dbReference type="Pfam" id="PF13541">
    <property type="entry name" value="ChlI"/>
    <property type="match status" value="1"/>
</dbReference>
<dbReference type="InterPro" id="IPR020568">
    <property type="entry name" value="Ribosomal_Su5_D2-typ_SF"/>
</dbReference>
<evidence type="ECO:0000256" key="1">
    <source>
        <dbReference type="ARBA" id="ARBA00022723"/>
    </source>
</evidence>
<evidence type="ECO:0000256" key="2">
    <source>
        <dbReference type="ARBA" id="ARBA00022741"/>
    </source>
</evidence>
<dbReference type="InterPro" id="IPR027417">
    <property type="entry name" value="P-loop_NTPase"/>
</dbReference>
<dbReference type="NCBIfam" id="TIGR00416">
    <property type="entry name" value="sms"/>
    <property type="match status" value="1"/>
</dbReference>
<dbReference type="GO" id="GO:0000725">
    <property type="term" value="P:recombinational repair"/>
    <property type="evidence" value="ECO:0000318"/>
    <property type="project" value="GO_Central"/>
</dbReference>
<sequence>MSLCRNLFFQTRPINPLLTPRILPFQRVISYCPTAGTSDSNLLDSDDDRCISSNNVKRKGSYSWNGKKDKRKKTWVCNQCGATTGQWFGICKACRAMNTMVEFKEALEENNGKVSGFKVSEAAVRSWFKEAGASVPSSLADVSKGMNQSEWRITLPGLVGMEISRVLGGGVVPGSLILVGGDPGVGKSTLLLQISALLSEGFCGSNSGRILYVSGEESIDQIGNRADRLNITTADIFLYSSTDIEDIMDNIQVLSPQALIVDSIQTVYLRGVSGSAGSIMQVKECTSALLRFAKQTNIPVFLIGHVTKTGDIAGPRMLEHIVDTVLYMEGESSTSYRLLRSVKNRFGSTDELGVFEMSNTGLQAVLNPSEMFLSEAVSGSDISVGLAIAVIVDGSRTFVLEIQALCLTGSTTTKQCNGIDSARSSLIIAVLMKQAGLKLQDNAIFLNVVSGFKMIETAGDLAIAAAICSSFLEFPIPNDVAFIGEIGLAGELRTVPRLEKRISTISKLGYKKCVIPKSSEKQIASLNLDITILGCRNLNEVIDNIFQMD</sequence>
<dbReference type="InterPro" id="IPR014721">
    <property type="entry name" value="Ribsml_uS5_D2-typ_fold_subgr"/>
</dbReference>
<dbReference type="Gene3D" id="3.30.230.10">
    <property type="match status" value="1"/>
</dbReference>
<keyword evidence="9" id="KW-0238">DNA-binding</keyword>
<organism evidence="12 13">
    <name type="scientific">Zostera marina</name>
    <name type="common">Eelgrass</name>
    <dbReference type="NCBI Taxonomy" id="29655"/>
    <lineage>
        <taxon>Eukaryota</taxon>
        <taxon>Viridiplantae</taxon>
        <taxon>Streptophyta</taxon>
        <taxon>Embryophyta</taxon>
        <taxon>Tracheophyta</taxon>
        <taxon>Spermatophyta</taxon>
        <taxon>Magnoliopsida</taxon>
        <taxon>Liliopsida</taxon>
        <taxon>Zosteraceae</taxon>
        <taxon>Zostera</taxon>
    </lineage>
</organism>
<evidence type="ECO:0000256" key="7">
    <source>
        <dbReference type="ARBA" id="ARBA00022840"/>
    </source>
</evidence>
<dbReference type="STRING" id="29655.A0A0K9NWF5"/>
<comment type="caution">
    <text evidence="12">The sequence shown here is derived from an EMBL/GenBank/DDBJ whole genome shotgun (WGS) entry which is preliminary data.</text>
</comment>
<dbReference type="PANTHER" id="PTHR32472:SF10">
    <property type="entry name" value="DNA REPAIR PROTEIN RADA-LIKE PROTEIN"/>
    <property type="match status" value="1"/>
</dbReference>
<dbReference type="GO" id="GO:0003684">
    <property type="term" value="F:damaged DNA binding"/>
    <property type="evidence" value="ECO:0007669"/>
    <property type="project" value="InterPro"/>
</dbReference>
<keyword evidence="4" id="KW-0863">Zinc-finger</keyword>
<dbReference type="InterPro" id="IPR020588">
    <property type="entry name" value="RecA_ATP-bd"/>
</dbReference>
<evidence type="ECO:0000256" key="6">
    <source>
        <dbReference type="ARBA" id="ARBA00022833"/>
    </source>
</evidence>
<dbReference type="OrthoDB" id="41505at2759"/>
<keyword evidence="3" id="KW-0227">DNA damage</keyword>
<dbReference type="EMBL" id="LFYR01001623">
    <property type="protein sequence ID" value="KMZ60310.1"/>
    <property type="molecule type" value="Genomic_DNA"/>
</dbReference>
<dbReference type="OMA" id="CPECQAW"/>
<dbReference type="FunFam" id="3.30.230.10:FF:000053">
    <property type="entry name" value="DNA repair protein radA isogeny"/>
    <property type="match status" value="1"/>
</dbReference>
<dbReference type="SMART" id="SM00382">
    <property type="entry name" value="AAA"/>
    <property type="match status" value="1"/>
</dbReference>
<dbReference type="GO" id="GO:0016787">
    <property type="term" value="F:hydrolase activity"/>
    <property type="evidence" value="ECO:0007669"/>
    <property type="project" value="UniProtKB-KW"/>
</dbReference>
<evidence type="ECO:0000256" key="9">
    <source>
        <dbReference type="ARBA" id="ARBA00023125"/>
    </source>
</evidence>
<keyword evidence="5" id="KW-0378">Hydrolase</keyword>
<dbReference type="GO" id="GO:0140664">
    <property type="term" value="F:ATP-dependent DNA damage sensor activity"/>
    <property type="evidence" value="ECO:0007669"/>
    <property type="project" value="InterPro"/>
</dbReference>
<dbReference type="SUPFAM" id="SSF54211">
    <property type="entry name" value="Ribosomal protein S5 domain 2-like"/>
    <property type="match status" value="1"/>
</dbReference>
<dbReference type="Gene3D" id="3.40.50.300">
    <property type="entry name" value="P-loop containing nucleotide triphosphate hydrolases"/>
    <property type="match status" value="1"/>
</dbReference>
<dbReference type="Pfam" id="PF18073">
    <property type="entry name" value="Zn_ribbon_LapB"/>
    <property type="match status" value="1"/>
</dbReference>
<dbReference type="InterPro" id="IPR003593">
    <property type="entry name" value="AAA+_ATPase"/>
</dbReference>
<evidence type="ECO:0000256" key="4">
    <source>
        <dbReference type="ARBA" id="ARBA00022771"/>
    </source>
</evidence>
<evidence type="ECO:0000256" key="10">
    <source>
        <dbReference type="ARBA" id="ARBA00023204"/>
    </source>
</evidence>
<dbReference type="Pfam" id="PF13481">
    <property type="entry name" value="AAA_25"/>
    <property type="match status" value="1"/>
</dbReference>
<evidence type="ECO:0000313" key="13">
    <source>
        <dbReference type="Proteomes" id="UP000036987"/>
    </source>
</evidence>
<dbReference type="InterPro" id="IPR004504">
    <property type="entry name" value="DNA_repair_RadA"/>
</dbReference>
<keyword evidence="2" id="KW-0547">Nucleotide-binding</keyword>
<dbReference type="SUPFAM" id="SSF52540">
    <property type="entry name" value="P-loop containing nucleoside triphosphate hydrolases"/>
    <property type="match status" value="1"/>
</dbReference>
<keyword evidence="1" id="KW-0479">Metal-binding</keyword>
<dbReference type="AlphaFoldDB" id="A0A0K9NWF5"/>
<proteinExistence type="predicted"/>
<reference evidence="13" key="1">
    <citation type="journal article" date="2016" name="Nature">
        <title>The genome of the seagrass Zostera marina reveals angiosperm adaptation to the sea.</title>
        <authorList>
            <person name="Olsen J.L."/>
            <person name="Rouze P."/>
            <person name="Verhelst B."/>
            <person name="Lin Y.-C."/>
            <person name="Bayer T."/>
            <person name="Collen J."/>
            <person name="Dattolo E."/>
            <person name="De Paoli E."/>
            <person name="Dittami S."/>
            <person name="Maumus F."/>
            <person name="Michel G."/>
            <person name="Kersting A."/>
            <person name="Lauritano C."/>
            <person name="Lohaus R."/>
            <person name="Toepel M."/>
            <person name="Tonon T."/>
            <person name="Vanneste K."/>
            <person name="Amirebrahimi M."/>
            <person name="Brakel J."/>
            <person name="Bostroem C."/>
            <person name="Chovatia M."/>
            <person name="Grimwood J."/>
            <person name="Jenkins J.W."/>
            <person name="Jueterbock A."/>
            <person name="Mraz A."/>
            <person name="Stam W.T."/>
            <person name="Tice H."/>
            <person name="Bornberg-Bauer E."/>
            <person name="Green P.J."/>
            <person name="Pearson G.A."/>
            <person name="Procaccini G."/>
            <person name="Duarte C.M."/>
            <person name="Schmutz J."/>
            <person name="Reusch T.B.H."/>
            <person name="Van de Peer Y."/>
        </authorList>
    </citation>
    <scope>NUCLEOTIDE SEQUENCE [LARGE SCALE GENOMIC DNA]</scope>
    <source>
        <strain evidence="13">cv. Finnish</strain>
    </source>
</reference>
<keyword evidence="13" id="KW-1185">Reference proteome</keyword>